<proteinExistence type="evidence at protein level"/>
<dbReference type="OMA" id="LFFEPEC"/>
<keyword evidence="2" id="KW-0378">Hydrolase</keyword>
<dbReference type="GO" id="GO:0090328">
    <property type="term" value="P:regulation of olfactory learning"/>
    <property type="evidence" value="ECO:0000315"/>
    <property type="project" value="WormBase"/>
</dbReference>
<dbReference type="EC" id="3.6.1.-" evidence="2"/>
<dbReference type="WormBase" id="T26F2.3">
    <property type="protein sequence ID" value="CE41028"/>
    <property type="gene ID" value="WBGene00045401"/>
    <property type="gene designation" value="eol-1"/>
</dbReference>
<dbReference type="GO" id="GO:0000956">
    <property type="term" value="P:nuclear-transcribed mRNA catabolic process"/>
    <property type="evidence" value="ECO:0000318"/>
    <property type="project" value="GO_Central"/>
</dbReference>
<evidence type="ECO:0000313" key="4">
    <source>
        <dbReference type="EMBL" id="CAN86644.3"/>
    </source>
</evidence>
<keyword evidence="2" id="KW-0694">RNA-binding</keyword>
<evidence type="ECO:0000256" key="1">
    <source>
        <dbReference type="ARBA" id="ARBA00006562"/>
    </source>
</evidence>
<protein>
    <recommendedName>
        <fullName evidence="2">Decapping nuclease</fullName>
        <ecNumber evidence="2">3.6.1.-</ecNumber>
    </recommendedName>
</protein>
<keyword evidence="2" id="KW-0540">Nuclease</keyword>
<keyword evidence="7" id="KW-1267">Proteomics identification</keyword>
<dbReference type="PANTHER" id="PTHR12395:SF26">
    <property type="entry name" value="DECAPPING NUCLEASE"/>
    <property type="match status" value="1"/>
</dbReference>
<keyword evidence="2" id="KW-0539">Nucleus</keyword>
<evidence type="ECO:0000256" key="2">
    <source>
        <dbReference type="RuleBase" id="RU367113"/>
    </source>
</evidence>
<dbReference type="GeneID" id="6418775"/>
<dbReference type="InParanoid" id="A5JYX9"/>
<dbReference type="InterPro" id="IPR013961">
    <property type="entry name" value="RAI1"/>
</dbReference>
<dbReference type="PhylomeDB" id="A5JYX9"/>
<evidence type="ECO:0000259" key="3">
    <source>
        <dbReference type="Pfam" id="PF08652"/>
    </source>
</evidence>
<dbReference type="AGR" id="WB:WBGene00045401"/>
<dbReference type="Bgee" id="WBGene00045401">
    <property type="expression patterns" value="Expressed in adult organism and 2 other cell types or tissues"/>
</dbReference>
<evidence type="ECO:0000313" key="6">
    <source>
        <dbReference type="WormBase" id="T26F2.3"/>
    </source>
</evidence>
<organism evidence="4 5">
    <name type="scientific">Caenorhabditis elegans</name>
    <dbReference type="NCBI Taxonomy" id="6239"/>
    <lineage>
        <taxon>Eukaryota</taxon>
        <taxon>Metazoa</taxon>
        <taxon>Ecdysozoa</taxon>
        <taxon>Nematoda</taxon>
        <taxon>Chromadorea</taxon>
        <taxon>Rhabditida</taxon>
        <taxon>Rhabditina</taxon>
        <taxon>Rhabditomorpha</taxon>
        <taxon>Rhabditoidea</taxon>
        <taxon>Rhabditidae</taxon>
        <taxon>Peloderinae</taxon>
        <taxon>Caenorhabditis</taxon>
    </lineage>
</organism>
<keyword evidence="2" id="KW-0479">Metal-binding</keyword>
<dbReference type="GO" id="GO:0034353">
    <property type="term" value="F:mRNA 5'-diphosphatase activity"/>
    <property type="evidence" value="ECO:0000250"/>
    <property type="project" value="WormBase"/>
</dbReference>
<evidence type="ECO:0007829" key="7">
    <source>
        <dbReference type="PeptideAtlas" id="A5JYX9"/>
    </source>
</evidence>
<comment type="function">
    <text evidence="2">Decapping enzyme for NAD-capped RNAs: specifically hydrolyzes the nicotinamide adenine dinucleotide (NAD) cap from a subset of RNAs by removing the entire NAD moiety from the 5'-end of an NAD-capped RNA.</text>
</comment>
<dbReference type="PaxDb" id="6239-T26F2.3.1"/>
<comment type="similarity">
    <text evidence="1 2">Belongs to the DXO/Dom3Z family.</text>
</comment>
<dbReference type="InterPro" id="IPR039039">
    <property type="entry name" value="RAI1-like_fam"/>
</dbReference>
<accession>A5JYX9</accession>
<dbReference type="EMBL" id="BX284605">
    <property type="protein sequence ID" value="CAN86644.3"/>
    <property type="molecule type" value="Genomic_DNA"/>
</dbReference>
<reference evidence="4 5" key="1">
    <citation type="journal article" date="1998" name="Science">
        <title>Genome sequence of the nematode C. elegans: a platform for investigating biology.</title>
        <authorList>
            <consortium name="The C. elegans sequencing consortium"/>
            <person name="Sulson J.E."/>
            <person name="Waterston R."/>
        </authorList>
    </citation>
    <scope>NUCLEOTIDE SEQUENCE [LARGE SCALE GENOMIC DNA]</scope>
    <source>
        <strain evidence="4 5">Bristol N2</strain>
    </source>
</reference>
<dbReference type="Pfam" id="PF08652">
    <property type="entry name" value="RAI1"/>
    <property type="match status" value="1"/>
</dbReference>
<dbReference type="KEGG" id="cel:CELE_T26F2.3"/>
<dbReference type="GO" id="GO:0003729">
    <property type="term" value="F:mRNA binding"/>
    <property type="evidence" value="ECO:0000250"/>
    <property type="project" value="WormBase"/>
</dbReference>
<comment type="cofactor">
    <cofactor evidence="2">
        <name>a divalent metal cation</name>
        <dbReference type="ChEBI" id="CHEBI:60240"/>
    </cofactor>
</comment>
<dbReference type="SMR" id="A5JYX9"/>
<dbReference type="GO" id="GO:0005634">
    <property type="term" value="C:nucleus"/>
    <property type="evidence" value="ECO:0000318"/>
    <property type="project" value="GO_Central"/>
</dbReference>
<keyword evidence="2" id="KW-0547">Nucleotide-binding</keyword>
<dbReference type="PeptideAtlas" id="A5JYX9"/>
<dbReference type="eggNOG" id="KOG1982">
    <property type="taxonomic scope" value="Eukaryota"/>
</dbReference>
<dbReference type="STRING" id="6239.T26F2.3.2"/>
<dbReference type="Proteomes" id="UP000001940">
    <property type="component" value="Chromosome V"/>
</dbReference>
<name>A5JYX9_CAEEL</name>
<feature type="domain" description="RAI1-like" evidence="3">
    <location>
        <begin position="10"/>
        <end position="301"/>
    </location>
</feature>
<dbReference type="GO" id="GO:0000166">
    <property type="term" value="F:nucleotide binding"/>
    <property type="evidence" value="ECO:0007669"/>
    <property type="project" value="UniProtKB-KW"/>
</dbReference>
<dbReference type="HOGENOM" id="CLU_880640_0_0_1"/>
<dbReference type="OrthoDB" id="5793293at2759"/>
<sequence length="316" mass="36141">MAVQVKFEQVGTYFKQHDKKAIPGKLPNRLNDDPDLYGKLKYPLALSLGCKDFKDEGGGDVYESIFDFTRKTANRGTSLKETIDADIFSNRSNLTTIATASKFNREPSEIIALRKNGVIFLYKNEKSYEGKYGGGYNFEKYMTLNEVGHPHNPNEKVSNATCSKVVLRTSFVSRKETIKVYYASEVDAVDKNGNFVEMKSTKSDHGKWLHWNSQKHYFQSFLGNVPTILIGRKDQNDCVYQVDKIKTSEIPKMDVKWKVQNCLAQLFTVLNKIMSKLPDDDQAISVKIADGEISYENAKAEDWNFIHPSFLEYFER</sequence>
<dbReference type="RefSeq" id="NP_001123023.1">
    <property type="nucleotide sequence ID" value="NM_001129551.5"/>
</dbReference>
<evidence type="ECO:0000313" key="5">
    <source>
        <dbReference type="Proteomes" id="UP000001940"/>
    </source>
</evidence>
<dbReference type="GO" id="GO:0046872">
    <property type="term" value="F:metal ion binding"/>
    <property type="evidence" value="ECO:0007669"/>
    <property type="project" value="UniProtKB-KW"/>
</dbReference>
<dbReference type="GO" id="GO:0071028">
    <property type="term" value="P:nuclear mRNA surveillance"/>
    <property type="evidence" value="ECO:0000250"/>
    <property type="project" value="WormBase"/>
</dbReference>
<gene>
    <name evidence="4 6" type="primary">eol-1</name>
    <name evidence="4" type="ORF">CELE_T26F2.3</name>
    <name evidence="6" type="ORF">T26F2.3</name>
</gene>
<dbReference type="GO" id="GO:0005829">
    <property type="term" value="C:cytosol"/>
    <property type="evidence" value="ECO:0000318"/>
    <property type="project" value="GO_Central"/>
</dbReference>
<dbReference type="GO" id="GO:0008409">
    <property type="term" value="F:5'-3' exonuclease activity"/>
    <property type="evidence" value="ECO:0000250"/>
    <property type="project" value="WormBase"/>
</dbReference>
<dbReference type="UCSC" id="T26F2.3">
    <property type="organism name" value="c. elegans"/>
</dbReference>
<keyword evidence="5" id="KW-1185">Reference proteome</keyword>
<dbReference type="GO" id="GO:0110155">
    <property type="term" value="P:NAD-cap decapping"/>
    <property type="evidence" value="ECO:0000318"/>
    <property type="project" value="GO_Central"/>
</dbReference>
<comment type="subcellular location">
    <subcellularLocation>
        <location evidence="2">Nucleus</location>
    </subcellularLocation>
</comment>
<dbReference type="AlphaFoldDB" id="A5JYX9"/>
<dbReference type="CTD" id="6418775"/>
<dbReference type="PANTHER" id="PTHR12395">
    <property type="entry name" value="DOM-3 RELATED"/>
    <property type="match status" value="1"/>
</dbReference>
<dbReference type="FunCoup" id="A5JYX9">
    <property type="interactions" value="92"/>
</dbReference>